<dbReference type="OrthoDB" id="9999863at2759"/>
<dbReference type="GO" id="GO:1990573">
    <property type="term" value="P:potassium ion import across plasma membrane"/>
    <property type="evidence" value="ECO:0007669"/>
    <property type="project" value="TreeGrafter"/>
</dbReference>
<evidence type="ECO:0000256" key="5">
    <source>
        <dbReference type="ARBA" id="ARBA00022692"/>
    </source>
</evidence>
<feature type="compositionally biased region" description="Polar residues" evidence="11">
    <location>
        <begin position="212"/>
        <end position="228"/>
    </location>
</feature>
<dbReference type="NCBIfam" id="TIGR00934">
    <property type="entry name" value="2a38euk"/>
    <property type="match status" value="1"/>
</dbReference>
<feature type="transmembrane region" description="Helical" evidence="10">
    <location>
        <begin position="47"/>
        <end position="68"/>
    </location>
</feature>
<gene>
    <name evidence="12" type="primary">TRK2</name>
    <name evidence="12" type="ORF">AWJ20_2033</name>
</gene>
<organism evidence="12 13">
    <name type="scientific">Sugiyamaella lignohabitans</name>
    <dbReference type="NCBI Taxonomy" id="796027"/>
    <lineage>
        <taxon>Eukaryota</taxon>
        <taxon>Fungi</taxon>
        <taxon>Dikarya</taxon>
        <taxon>Ascomycota</taxon>
        <taxon>Saccharomycotina</taxon>
        <taxon>Dipodascomycetes</taxon>
        <taxon>Dipodascales</taxon>
        <taxon>Trichomonascaceae</taxon>
        <taxon>Sugiyamaella</taxon>
    </lineage>
</organism>
<name>A0A167ETS9_9ASCO</name>
<evidence type="ECO:0000256" key="7">
    <source>
        <dbReference type="ARBA" id="ARBA00022989"/>
    </source>
</evidence>
<feature type="region of interest" description="Disordered" evidence="11">
    <location>
        <begin position="211"/>
        <end position="238"/>
    </location>
</feature>
<feature type="transmembrane region" description="Helical" evidence="10">
    <location>
        <begin position="366"/>
        <end position="384"/>
    </location>
</feature>
<dbReference type="PANTHER" id="PTHR31064:SF30">
    <property type="entry name" value="HIGH-AFFINITY POTASSIUM TRANSPORT PROTEIN-RELATED"/>
    <property type="match status" value="1"/>
</dbReference>
<dbReference type="EMBL" id="CP014503">
    <property type="protein sequence ID" value="ANB14443.1"/>
    <property type="molecule type" value="Genomic_DNA"/>
</dbReference>
<dbReference type="Proteomes" id="UP000189580">
    <property type="component" value="Chromosome b"/>
</dbReference>
<dbReference type="Pfam" id="PF02386">
    <property type="entry name" value="TrkH"/>
    <property type="match status" value="1"/>
</dbReference>
<dbReference type="InterPro" id="IPR015958">
    <property type="entry name" value="Trk1_fungi"/>
</dbReference>
<feature type="region of interest" description="Disordered" evidence="11">
    <location>
        <begin position="266"/>
        <end position="297"/>
    </location>
</feature>
<dbReference type="KEGG" id="slb:AWJ20_2033"/>
<evidence type="ECO:0000313" key="13">
    <source>
        <dbReference type="Proteomes" id="UP000189580"/>
    </source>
</evidence>
<comment type="subcellular location">
    <subcellularLocation>
        <location evidence="1">Membrane</location>
        <topology evidence="1">Multi-pass membrane protein</topology>
    </subcellularLocation>
</comment>
<comment type="similarity">
    <text evidence="2 10">Belongs to the TrkH potassium transport family.</text>
</comment>
<dbReference type="InterPro" id="IPR003445">
    <property type="entry name" value="Cat_transpt"/>
</dbReference>
<sequence>MTFLCSIILYPGGNIRYIDALFIGAAGCTQAGLNTVQLNELYTYQQIFLMIFPFLTTPIFIHSSVVFLRLHWFEKHFKDVKINSKIQSKLRRTATMARAESRDHEIGLEPLKWNGEYSKRDSNPPVPTSNNTEEVSGLHVPPASDIRFGDLPQPRRQKSIAPQDMYKSINMMQRNRRLSNDLNDGPALVIKSPRVMDEENELKEKMRLAATVTGQNVDSSPSSSGNASTEHESVDLGERIRPSISYAVSPERSNYDIDGIKLDRRSRTLSTSNVPNENQRSQHERTGSKASVTRGTRRFSRSRTLDRIFNRTLSNDGPTTKVMSTNYLSWQPTVGRNSAFVDLTEEQKEELGGVEYRSLKLLAKVLVAYYMGFYLFGLVTFWPYASLRNLLKDHFTSEGFTSTLWAWFTSVSAFSDTGFTLTPESMAFFQREAYIPLLSAFLIVIGNTGFPVLLRFIIWIAFKFTPRFGRAHESLGFLLDHPRRCFTLLFPSSATWWLLAVLVILNSVDLVLFLVLDLTSKAITEIPVGYRIVCGLFQAIATRTAGFTIVSMSDVHPAVRVSYVIMMYISVLPIAISVRRTNVYEEQSLGVYYPENDGEDPEAKHHSYVGAHLKKQLYFDLWFICLGLFIICIAEGAKLDNNEFQIFDVLFEIVSAYGTVGLSMGAANTNLALSGAFNVIGKLVIIALMIRGRHRGLPYALDRAIILQGDKIQRTDSIQETRTRNKRLMSMSIPINDDVGLTTARSNDTGYMRERPGLRTETSTLDRFPSQAVSDGEDD</sequence>
<accession>A0A167ETS9</accession>
<reference evidence="12 13" key="1">
    <citation type="submission" date="2016-02" db="EMBL/GenBank/DDBJ databases">
        <title>Complete genome sequence and transcriptome regulation of the pentose utilising yeast Sugiyamaella lignohabitans.</title>
        <authorList>
            <person name="Bellasio M."/>
            <person name="Peymann A."/>
            <person name="Valli M."/>
            <person name="Sipitzky M."/>
            <person name="Graf A."/>
            <person name="Sauer M."/>
            <person name="Marx H."/>
            <person name="Mattanovich D."/>
        </authorList>
    </citation>
    <scope>NUCLEOTIDE SEQUENCE [LARGE SCALE GENOMIC DNA]</scope>
    <source>
        <strain evidence="12 13">CBS 10342</strain>
    </source>
</reference>
<evidence type="ECO:0000256" key="6">
    <source>
        <dbReference type="ARBA" id="ARBA00022958"/>
    </source>
</evidence>
<keyword evidence="7 10" id="KW-1133">Transmembrane helix</keyword>
<keyword evidence="13" id="KW-1185">Reference proteome</keyword>
<keyword evidence="4 10" id="KW-0633">Potassium transport</keyword>
<feature type="transmembrane region" description="Helical" evidence="10">
    <location>
        <begin position="528"/>
        <end position="549"/>
    </location>
</feature>
<evidence type="ECO:0000313" key="12">
    <source>
        <dbReference type="EMBL" id="ANB14443.1"/>
    </source>
</evidence>
<feature type="transmembrane region" description="Helical" evidence="10">
    <location>
        <begin position="404"/>
        <end position="422"/>
    </location>
</feature>
<evidence type="ECO:0000256" key="11">
    <source>
        <dbReference type="SAM" id="MobiDB-lite"/>
    </source>
</evidence>
<protein>
    <recommendedName>
        <fullName evidence="10">Potassium transport protein</fullName>
    </recommendedName>
</protein>
<dbReference type="GeneID" id="30033900"/>
<feature type="region of interest" description="Disordered" evidence="11">
    <location>
        <begin position="739"/>
        <end position="779"/>
    </location>
</feature>
<keyword evidence="9 10" id="KW-0472">Membrane</keyword>
<feature type="transmembrane region" description="Helical" evidence="10">
    <location>
        <begin position="434"/>
        <end position="462"/>
    </location>
</feature>
<feature type="transmembrane region" description="Helical" evidence="10">
    <location>
        <begin position="496"/>
        <end position="516"/>
    </location>
</feature>
<feature type="region of interest" description="Disordered" evidence="11">
    <location>
        <begin position="113"/>
        <end position="165"/>
    </location>
</feature>
<keyword evidence="3 10" id="KW-0813">Transport</keyword>
<evidence type="ECO:0000256" key="10">
    <source>
        <dbReference type="PIRNR" id="PIRNR002450"/>
    </source>
</evidence>
<dbReference type="RefSeq" id="XP_018736920.1">
    <property type="nucleotide sequence ID" value="XM_018878959.1"/>
</dbReference>
<dbReference type="GO" id="GO:0140107">
    <property type="term" value="F:high-affinity potassium ion transmembrane transporter activity"/>
    <property type="evidence" value="ECO:0007669"/>
    <property type="project" value="TreeGrafter"/>
</dbReference>
<dbReference type="GO" id="GO:0030007">
    <property type="term" value="P:intracellular potassium ion homeostasis"/>
    <property type="evidence" value="ECO:0007669"/>
    <property type="project" value="UniProtKB-UniRule"/>
</dbReference>
<feature type="transmembrane region" description="Helical" evidence="10">
    <location>
        <begin position="617"/>
        <end position="637"/>
    </location>
</feature>
<dbReference type="AlphaFoldDB" id="A0A167ETS9"/>
<keyword evidence="6 10" id="KW-0630">Potassium</keyword>
<keyword evidence="8 10" id="KW-0406">Ion transport</keyword>
<feature type="compositionally biased region" description="Basic and acidic residues" evidence="11">
    <location>
        <begin position="229"/>
        <end position="238"/>
    </location>
</feature>
<keyword evidence="5 10" id="KW-0812">Transmembrane</keyword>
<proteinExistence type="inferred from homology"/>
<evidence type="ECO:0000256" key="4">
    <source>
        <dbReference type="ARBA" id="ARBA00022538"/>
    </source>
</evidence>
<dbReference type="GO" id="GO:0005886">
    <property type="term" value="C:plasma membrane"/>
    <property type="evidence" value="ECO:0007669"/>
    <property type="project" value="InterPro"/>
</dbReference>
<feature type="compositionally biased region" description="Polar residues" evidence="11">
    <location>
        <begin position="268"/>
        <end position="279"/>
    </location>
</feature>
<dbReference type="InterPro" id="IPR004773">
    <property type="entry name" value="K/Na_transp_Trk1/HKT1"/>
</dbReference>
<feature type="transmembrane region" description="Helical" evidence="10">
    <location>
        <begin position="671"/>
        <end position="690"/>
    </location>
</feature>
<evidence type="ECO:0000256" key="8">
    <source>
        <dbReference type="ARBA" id="ARBA00023065"/>
    </source>
</evidence>
<feature type="transmembrane region" description="Helical" evidence="10">
    <location>
        <begin position="561"/>
        <end position="578"/>
    </location>
</feature>
<evidence type="ECO:0000256" key="3">
    <source>
        <dbReference type="ARBA" id="ARBA00022448"/>
    </source>
</evidence>
<evidence type="ECO:0000256" key="1">
    <source>
        <dbReference type="ARBA" id="ARBA00004141"/>
    </source>
</evidence>
<dbReference type="InterPro" id="IPR051143">
    <property type="entry name" value="TrkH_K-transport"/>
</dbReference>
<evidence type="ECO:0000256" key="2">
    <source>
        <dbReference type="ARBA" id="ARBA00009137"/>
    </source>
</evidence>
<evidence type="ECO:0000256" key="9">
    <source>
        <dbReference type="ARBA" id="ARBA00023136"/>
    </source>
</evidence>
<dbReference type="PIRSF" id="PIRSF002450">
    <property type="entry name" value="K+_transpter_TRK"/>
    <property type="match status" value="1"/>
</dbReference>
<dbReference type="PANTHER" id="PTHR31064">
    <property type="entry name" value="POTASSIUM TRANSPORT PROTEIN DDB_G0292412-RELATED"/>
    <property type="match status" value="1"/>
</dbReference>